<dbReference type="HOGENOM" id="CLU_1457789_0_0_1"/>
<dbReference type="EMBL" id="BABT02000128">
    <property type="protein sequence ID" value="GAA97580.1"/>
    <property type="molecule type" value="Genomic_DNA"/>
</dbReference>
<reference evidence="1 2" key="2">
    <citation type="journal article" date="2012" name="Open Biol.">
        <title>Characteristics of nucleosomes and linker DNA regions on the genome of the basidiomycete Mixia osmundae revealed by mono- and dinucleosome mapping.</title>
        <authorList>
            <person name="Nishida H."/>
            <person name="Kondo S."/>
            <person name="Matsumoto T."/>
            <person name="Suzuki Y."/>
            <person name="Yoshikawa H."/>
            <person name="Taylor T.D."/>
            <person name="Sugiyama J."/>
        </authorList>
    </citation>
    <scope>NUCLEOTIDE SEQUENCE [LARGE SCALE GENOMIC DNA]</scope>
    <source>
        <strain evidence="2">CBS 9802 / IAM 14324 / JCM 22182 / KY 12970</strain>
    </source>
</reference>
<accession>G7E420</accession>
<comment type="caution">
    <text evidence="1">The sequence shown here is derived from an EMBL/GenBank/DDBJ whole genome shotgun (WGS) entry which is preliminary data.</text>
</comment>
<gene>
    <name evidence="1" type="primary">Mo04258</name>
    <name evidence="1" type="ORF">E5Q_04258</name>
</gene>
<reference evidence="1 2" key="1">
    <citation type="journal article" date="2011" name="J. Gen. Appl. Microbiol.">
        <title>Draft genome sequencing of the enigmatic basidiomycete Mixia osmundae.</title>
        <authorList>
            <person name="Nishida H."/>
            <person name="Nagatsuka Y."/>
            <person name="Sugiyama J."/>
        </authorList>
    </citation>
    <scope>NUCLEOTIDE SEQUENCE [LARGE SCALE GENOMIC DNA]</scope>
    <source>
        <strain evidence="2">CBS 9802 / IAM 14324 / JCM 22182 / KY 12970</strain>
    </source>
</reference>
<sequence length="186" mass="20843">VNETATSLNERATPLGYVFNLHWANVGFCSVVGNKYNIFKHEVRTWVSTDVSWKVPIDKNEEPTCVRGACRDITYDKDNRKEHPPSPDYYSVPLWDFTVEFDGSKVAGCCDVALNVGFYLNPHTGQGVIDHEGLQGFSGLCHITGKSKFGQSCYEILNRPPQAWFSFEDCVQTSTPATITSVPYYS</sequence>
<dbReference type="AlphaFoldDB" id="G7E420"/>
<evidence type="ECO:0000313" key="1">
    <source>
        <dbReference type="EMBL" id="GAA97580.1"/>
    </source>
</evidence>
<dbReference type="Proteomes" id="UP000009131">
    <property type="component" value="Unassembled WGS sequence"/>
</dbReference>
<evidence type="ECO:0000313" key="2">
    <source>
        <dbReference type="Proteomes" id="UP000009131"/>
    </source>
</evidence>
<keyword evidence="2" id="KW-1185">Reference proteome</keyword>
<protein>
    <submittedName>
        <fullName evidence="1">Uncharacterized protein</fullName>
    </submittedName>
</protein>
<name>G7E420_MIXOS</name>
<organism evidence="1 2">
    <name type="scientific">Mixia osmundae (strain CBS 9802 / IAM 14324 / JCM 22182 / KY 12970)</name>
    <dbReference type="NCBI Taxonomy" id="764103"/>
    <lineage>
        <taxon>Eukaryota</taxon>
        <taxon>Fungi</taxon>
        <taxon>Dikarya</taxon>
        <taxon>Basidiomycota</taxon>
        <taxon>Pucciniomycotina</taxon>
        <taxon>Mixiomycetes</taxon>
        <taxon>Mixiales</taxon>
        <taxon>Mixiaceae</taxon>
        <taxon>Mixia</taxon>
    </lineage>
</organism>
<dbReference type="InParanoid" id="G7E420"/>
<proteinExistence type="predicted"/>
<feature type="non-terminal residue" evidence="1">
    <location>
        <position position="1"/>
    </location>
</feature>